<dbReference type="PATRIC" id="fig|1288298.3.peg.1154"/>
<dbReference type="InterPro" id="IPR003795">
    <property type="entry name" value="DUF192"/>
</dbReference>
<reference evidence="2 3" key="1">
    <citation type="submission" date="2013-01" db="EMBL/GenBank/DDBJ databases">
        <authorList>
            <person name="Fiebig A."/>
            <person name="Goeker M."/>
            <person name="Klenk H.-P.P."/>
        </authorList>
    </citation>
    <scope>NUCLEOTIDE SEQUENCE [LARGE SCALE GENOMIC DNA]</scope>
    <source>
        <strain evidence="2 3">DSM 17069</strain>
    </source>
</reference>
<dbReference type="EMBL" id="AONH01000005">
    <property type="protein sequence ID" value="KGM88919.1"/>
    <property type="molecule type" value="Genomic_DNA"/>
</dbReference>
<dbReference type="PANTHER" id="PTHR37953">
    <property type="entry name" value="UPF0127 PROTEIN MJ1496"/>
    <property type="match status" value="1"/>
</dbReference>
<dbReference type="HOGENOM" id="CLU_097039_2_1_5"/>
<sequence>MGNGGKSIRVMAAVVLAGLASTAAAESCREDVVMLRSDAGTARFRVEVADDKAERAQGLMNRETMSMSAGMLFVYPEPQPVGFWMKNTLIPLDMIFMDETGTVKKVHHEAQPLDESPIFGGQDILAVLEINGGLARKIGIREGWTMRHAAIDQTKAAWPCAESQ</sequence>
<dbReference type="InterPro" id="IPR038695">
    <property type="entry name" value="Saro_0823-like_sf"/>
</dbReference>
<dbReference type="STRING" id="215743.ROSMUCSMR3_03845"/>
<dbReference type="AlphaFoldDB" id="A0A0A0HQR2"/>
<dbReference type="Proteomes" id="UP000030021">
    <property type="component" value="Unassembled WGS sequence"/>
</dbReference>
<proteinExistence type="predicted"/>
<dbReference type="Gene3D" id="2.60.120.1140">
    <property type="entry name" value="Protein of unknown function DUF192"/>
    <property type="match status" value="1"/>
</dbReference>
<comment type="caution">
    <text evidence="2">The sequence shown here is derived from an EMBL/GenBank/DDBJ whole genome shotgun (WGS) entry which is preliminary data.</text>
</comment>
<name>A0A0A0HQR2_9RHOB</name>
<dbReference type="eggNOG" id="COG1430">
    <property type="taxonomic scope" value="Bacteria"/>
</dbReference>
<organism evidence="2 3">
    <name type="scientific">Roseovarius mucosus DSM 17069</name>
    <dbReference type="NCBI Taxonomy" id="1288298"/>
    <lineage>
        <taxon>Bacteria</taxon>
        <taxon>Pseudomonadati</taxon>
        <taxon>Pseudomonadota</taxon>
        <taxon>Alphaproteobacteria</taxon>
        <taxon>Rhodobacterales</taxon>
        <taxon>Roseobacteraceae</taxon>
        <taxon>Roseovarius</taxon>
    </lineage>
</organism>
<dbReference type="Pfam" id="PF02643">
    <property type="entry name" value="DUF192"/>
    <property type="match status" value="1"/>
</dbReference>
<gene>
    <name evidence="2" type="ORF">rosmuc_01141</name>
</gene>
<evidence type="ECO:0000313" key="2">
    <source>
        <dbReference type="EMBL" id="KGM88919.1"/>
    </source>
</evidence>
<evidence type="ECO:0000256" key="1">
    <source>
        <dbReference type="SAM" id="SignalP"/>
    </source>
</evidence>
<dbReference type="PANTHER" id="PTHR37953:SF1">
    <property type="entry name" value="UPF0127 PROTEIN MJ1496"/>
    <property type="match status" value="1"/>
</dbReference>
<feature type="chain" id="PRO_5001963400" description="DUF192 domain-containing protein" evidence="1">
    <location>
        <begin position="26"/>
        <end position="164"/>
    </location>
</feature>
<evidence type="ECO:0000313" key="3">
    <source>
        <dbReference type="Proteomes" id="UP000030021"/>
    </source>
</evidence>
<protein>
    <recommendedName>
        <fullName evidence="4">DUF192 domain-containing protein</fullName>
    </recommendedName>
</protein>
<evidence type="ECO:0008006" key="4">
    <source>
        <dbReference type="Google" id="ProtNLM"/>
    </source>
</evidence>
<feature type="signal peptide" evidence="1">
    <location>
        <begin position="1"/>
        <end position="25"/>
    </location>
</feature>
<keyword evidence="1" id="KW-0732">Signal</keyword>
<accession>A0A0A0HQR2</accession>